<dbReference type="InterPro" id="IPR004045">
    <property type="entry name" value="Glutathione_S-Trfase_N"/>
</dbReference>
<dbReference type="Proteomes" id="UP000025061">
    <property type="component" value="Unassembled WGS sequence"/>
</dbReference>
<name>A0A059G0I6_9PROT</name>
<dbReference type="SUPFAM" id="SSF52833">
    <property type="entry name" value="Thioredoxin-like"/>
    <property type="match status" value="1"/>
</dbReference>
<proteinExistence type="predicted"/>
<evidence type="ECO:0000313" key="2">
    <source>
        <dbReference type="EMBL" id="KCZ96502.1"/>
    </source>
</evidence>
<dbReference type="PATRIC" id="fig|1280951.3.peg.495"/>
<evidence type="ECO:0000259" key="1">
    <source>
        <dbReference type="Pfam" id="PF13417"/>
    </source>
</evidence>
<dbReference type="AlphaFoldDB" id="A0A059G0I6"/>
<keyword evidence="2" id="KW-0808">Transferase</keyword>
<dbReference type="RefSeq" id="WP_035590194.1">
    <property type="nucleotide sequence ID" value="NZ_ARYI01000001.1"/>
</dbReference>
<dbReference type="Gene3D" id="3.40.30.10">
    <property type="entry name" value="Glutaredoxin"/>
    <property type="match status" value="1"/>
</dbReference>
<dbReference type="InterPro" id="IPR036249">
    <property type="entry name" value="Thioredoxin-like_sf"/>
</dbReference>
<dbReference type="Gene3D" id="1.20.1050.10">
    <property type="match status" value="2"/>
</dbReference>
<dbReference type="InterPro" id="IPR050931">
    <property type="entry name" value="Mito_Protein_Transport_Metaxin"/>
</dbReference>
<dbReference type="Pfam" id="PF13417">
    <property type="entry name" value="GST_N_3"/>
    <property type="match status" value="1"/>
</dbReference>
<dbReference type="GO" id="GO:0005737">
    <property type="term" value="C:cytoplasm"/>
    <property type="evidence" value="ECO:0007669"/>
    <property type="project" value="TreeGrafter"/>
</dbReference>
<dbReference type="GO" id="GO:0016740">
    <property type="term" value="F:transferase activity"/>
    <property type="evidence" value="ECO:0007669"/>
    <property type="project" value="UniProtKB-KW"/>
</dbReference>
<organism evidence="2 3">
    <name type="scientific">Hyphomonas hirschiana VP5</name>
    <dbReference type="NCBI Taxonomy" id="1280951"/>
    <lineage>
        <taxon>Bacteria</taxon>
        <taxon>Pseudomonadati</taxon>
        <taxon>Pseudomonadota</taxon>
        <taxon>Alphaproteobacteria</taxon>
        <taxon>Hyphomonadales</taxon>
        <taxon>Hyphomonadaceae</taxon>
        <taxon>Hyphomonas</taxon>
    </lineage>
</organism>
<dbReference type="OrthoDB" id="7054557at2"/>
<feature type="domain" description="GST N-terminal" evidence="1">
    <location>
        <begin position="6"/>
        <end position="78"/>
    </location>
</feature>
<keyword evidence="3" id="KW-1185">Reference proteome</keyword>
<sequence length="363" mass="40517">MSEYTLYGAEVSYFTGKARAYLRWRGVAFQELAATQAVYRDIILPNVGWPVIPVMVTPEGDVVQDSADIIDAVEAREKLSPPAIPDTPVQRFVAQLLHLYADEWLTLPAMHYRWSYNEDWAYGQFGALSAPQASPPEQYEIGKKNGQRFKGALPVLGVHPETIPGIEKSYEAFLDEFSAHLEAHPFLLGGRPCLADFAFIGPLYAHLYRDPSSGEMMKRLAPRVADWVERAHAGEKGTGDLMADDAIPETLEPILARQMREQFPALVETVELYARWAGEAAPGAFVPRSLGEIWVEIEDTRGPAQARTFPLYRMQAVTDAYDAMDDGAKARADALLERVLGEPLKTFRLPKRLVRTNSRLALV</sequence>
<accession>A0A059G0I6</accession>
<protein>
    <submittedName>
        <fullName evidence="2">Glutathione S-transferase</fullName>
    </submittedName>
</protein>
<dbReference type="InterPro" id="IPR036282">
    <property type="entry name" value="Glutathione-S-Trfase_C_sf"/>
</dbReference>
<reference evidence="2 3" key="1">
    <citation type="submission" date="2013-04" db="EMBL/GenBank/DDBJ databases">
        <title>Hyphomonas hirschiana VP5 Genome Sequencing.</title>
        <authorList>
            <person name="Lai Q."/>
            <person name="Shao Z."/>
        </authorList>
    </citation>
    <scope>NUCLEOTIDE SEQUENCE [LARGE SCALE GENOMIC DNA]</scope>
    <source>
        <strain evidence="2 3">VP5</strain>
    </source>
</reference>
<gene>
    <name evidence="2" type="ORF">HHI_02445</name>
</gene>
<dbReference type="PANTHER" id="PTHR12289">
    <property type="entry name" value="METAXIN RELATED"/>
    <property type="match status" value="1"/>
</dbReference>
<dbReference type="CDD" id="cd00299">
    <property type="entry name" value="GST_C_family"/>
    <property type="match status" value="1"/>
</dbReference>
<dbReference type="Pfam" id="PF13410">
    <property type="entry name" value="GST_C_2"/>
    <property type="match status" value="1"/>
</dbReference>
<dbReference type="EMBL" id="ARYI01000001">
    <property type="protein sequence ID" value="KCZ96502.1"/>
    <property type="molecule type" value="Genomic_DNA"/>
</dbReference>
<dbReference type="SUPFAM" id="SSF47616">
    <property type="entry name" value="GST C-terminal domain-like"/>
    <property type="match status" value="1"/>
</dbReference>
<comment type="caution">
    <text evidence="2">The sequence shown here is derived from an EMBL/GenBank/DDBJ whole genome shotgun (WGS) entry which is preliminary data.</text>
</comment>
<dbReference type="PANTHER" id="PTHR12289:SF67">
    <property type="match status" value="1"/>
</dbReference>
<evidence type="ECO:0000313" key="3">
    <source>
        <dbReference type="Proteomes" id="UP000025061"/>
    </source>
</evidence>